<dbReference type="InterPro" id="IPR007274">
    <property type="entry name" value="Cop_transporter"/>
</dbReference>
<keyword evidence="1 4" id="KW-0812">Transmembrane</keyword>
<gene>
    <name evidence="6" type="ORF">H4R26_001804</name>
</gene>
<reference evidence="6" key="1">
    <citation type="submission" date="2022-07" db="EMBL/GenBank/DDBJ databases">
        <title>Phylogenomic reconstructions and comparative analyses of Kickxellomycotina fungi.</title>
        <authorList>
            <person name="Reynolds N.K."/>
            <person name="Stajich J.E."/>
            <person name="Barry K."/>
            <person name="Grigoriev I.V."/>
            <person name="Crous P."/>
            <person name="Smith M.E."/>
        </authorList>
    </citation>
    <scope>NUCLEOTIDE SEQUENCE</scope>
    <source>
        <strain evidence="6">IMI 214461</strain>
    </source>
</reference>
<keyword evidence="4" id="KW-0406">Ion transport</keyword>
<evidence type="ECO:0000313" key="6">
    <source>
        <dbReference type="EMBL" id="KAJ2005719.1"/>
    </source>
</evidence>
<evidence type="ECO:0000256" key="5">
    <source>
        <dbReference type="SAM" id="MobiDB-lite"/>
    </source>
</evidence>
<evidence type="ECO:0000256" key="3">
    <source>
        <dbReference type="ARBA" id="ARBA00023136"/>
    </source>
</evidence>
<keyword evidence="4" id="KW-0813">Transport</keyword>
<evidence type="ECO:0000256" key="4">
    <source>
        <dbReference type="RuleBase" id="RU367022"/>
    </source>
</evidence>
<dbReference type="GO" id="GO:0005375">
    <property type="term" value="F:copper ion transmembrane transporter activity"/>
    <property type="evidence" value="ECO:0007669"/>
    <property type="project" value="UniProtKB-UniRule"/>
</dbReference>
<sequence length="175" mass="19946">MSAVDLLGSLHQAHTRLLARSTGQDNPVYLNLVFKAYYLRTTSDFALGYFCLIVLCIGERLVALLIDNIRDKPGQPWRILIRVPLYFLVTMVRYILMIAIMFVNINLFFVICSGLALGQIAVESIRYYTMMRAVKRTRVADNASTAFEPLKNTDTPQPNRYNEPHHTSHLSESCC</sequence>
<keyword evidence="3 4" id="KW-0472">Membrane</keyword>
<feature type="transmembrane region" description="Helical" evidence="4">
    <location>
        <begin position="79"/>
        <end position="102"/>
    </location>
</feature>
<dbReference type="EMBL" id="JANBQF010000088">
    <property type="protein sequence ID" value="KAJ2005719.1"/>
    <property type="molecule type" value="Genomic_DNA"/>
</dbReference>
<keyword evidence="7" id="KW-1185">Reference proteome</keyword>
<protein>
    <recommendedName>
        <fullName evidence="4">Copper transport protein</fullName>
    </recommendedName>
</protein>
<dbReference type="GO" id="GO:0016020">
    <property type="term" value="C:membrane"/>
    <property type="evidence" value="ECO:0007669"/>
    <property type="project" value="UniProtKB-SubCell"/>
</dbReference>
<keyword evidence="4" id="KW-0187">Copper transport</keyword>
<name>A0A9W8BK14_9FUNG</name>
<comment type="caution">
    <text evidence="6">The sequence shown here is derived from an EMBL/GenBank/DDBJ whole genome shotgun (WGS) entry which is preliminary data.</text>
</comment>
<comment type="similarity">
    <text evidence="4">Belongs to the copper transporter (Ctr) (TC 1.A.56) family. SLC31A subfamily.</text>
</comment>
<feature type="transmembrane region" description="Helical" evidence="4">
    <location>
        <begin position="108"/>
        <end position="128"/>
    </location>
</feature>
<organism evidence="6 7">
    <name type="scientific">Coemansia thaxteri</name>
    <dbReference type="NCBI Taxonomy" id="2663907"/>
    <lineage>
        <taxon>Eukaryota</taxon>
        <taxon>Fungi</taxon>
        <taxon>Fungi incertae sedis</taxon>
        <taxon>Zoopagomycota</taxon>
        <taxon>Kickxellomycotina</taxon>
        <taxon>Kickxellomycetes</taxon>
        <taxon>Kickxellales</taxon>
        <taxon>Kickxellaceae</taxon>
        <taxon>Coemansia</taxon>
    </lineage>
</organism>
<accession>A0A9W8BK14</accession>
<dbReference type="AlphaFoldDB" id="A0A9W8BK14"/>
<dbReference type="Pfam" id="PF04145">
    <property type="entry name" value="Ctr"/>
    <property type="match status" value="1"/>
</dbReference>
<comment type="subcellular location">
    <subcellularLocation>
        <location evidence="4">Membrane</location>
        <topology evidence="4">Multi-pass membrane protein</topology>
    </subcellularLocation>
</comment>
<dbReference type="OrthoDB" id="73901at2759"/>
<proteinExistence type="inferred from homology"/>
<keyword evidence="2 4" id="KW-1133">Transmembrane helix</keyword>
<feature type="region of interest" description="Disordered" evidence="5">
    <location>
        <begin position="148"/>
        <end position="175"/>
    </location>
</feature>
<evidence type="ECO:0000256" key="1">
    <source>
        <dbReference type="ARBA" id="ARBA00022692"/>
    </source>
</evidence>
<keyword evidence="4" id="KW-0186">Copper</keyword>
<evidence type="ECO:0000313" key="7">
    <source>
        <dbReference type="Proteomes" id="UP001150907"/>
    </source>
</evidence>
<dbReference type="Proteomes" id="UP001150907">
    <property type="component" value="Unassembled WGS sequence"/>
</dbReference>
<evidence type="ECO:0000256" key="2">
    <source>
        <dbReference type="ARBA" id="ARBA00022989"/>
    </source>
</evidence>
<feature type="transmembrane region" description="Helical" evidence="4">
    <location>
        <begin position="46"/>
        <end position="67"/>
    </location>
</feature>